<evidence type="ECO:0000256" key="11">
    <source>
        <dbReference type="ARBA" id="ARBA00023034"/>
    </source>
</evidence>
<dbReference type="FunFam" id="1.20.1280.290:FF:000004">
    <property type="entry name" value="Sugar transporter SWEET"/>
    <property type="match status" value="1"/>
</dbReference>
<proteinExistence type="inferred from homology"/>
<evidence type="ECO:0000313" key="17">
    <source>
        <dbReference type="Proteomes" id="UP001159659"/>
    </source>
</evidence>
<dbReference type="PANTHER" id="PTHR10791">
    <property type="entry name" value="RAG1-ACTIVATING PROTEIN 1"/>
    <property type="match status" value="1"/>
</dbReference>
<dbReference type="FunFam" id="1.20.1280.290:FF:000037">
    <property type="entry name" value="Uncharacterized protein"/>
    <property type="match status" value="1"/>
</dbReference>
<keyword evidence="7" id="KW-0762">Sugar transport</keyword>
<evidence type="ECO:0000313" key="15">
    <source>
        <dbReference type="EMBL" id="CAI5723732.1"/>
    </source>
</evidence>
<dbReference type="Proteomes" id="UP001159659">
    <property type="component" value="Unassembled WGS sequence"/>
</dbReference>
<dbReference type="Gene3D" id="1.20.1280.290">
    <property type="match status" value="2"/>
</dbReference>
<evidence type="ECO:0000256" key="6">
    <source>
        <dbReference type="ARBA" id="ARBA00022475"/>
    </source>
</evidence>
<reference evidence="14 16" key="1">
    <citation type="submission" date="2021-11" db="EMBL/GenBank/DDBJ databases">
        <authorList>
            <person name="Islam A."/>
            <person name="Islam S."/>
            <person name="Flora M.S."/>
            <person name="Rahman M."/>
            <person name="Ziaur R.M."/>
            <person name="Epstein J.H."/>
            <person name="Hassan M."/>
            <person name="Klassen M."/>
            <person name="Woodard K."/>
            <person name="Webb A."/>
            <person name="Webby R.J."/>
            <person name="El Zowalaty M.E."/>
        </authorList>
    </citation>
    <scope>NUCLEOTIDE SEQUENCE [LARGE SCALE GENOMIC DNA]</scope>
    <source>
        <strain evidence="14">Pf1</strain>
    </source>
</reference>
<dbReference type="EMBL" id="CAKLBC010001803">
    <property type="protein sequence ID" value="CAH0493684.1"/>
    <property type="molecule type" value="Genomic_DNA"/>
</dbReference>
<dbReference type="EMBL" id="CANTFK010000713">
    <property type="protein sequence ID" value="CAI5723732.1"/>
    <property type="molecule type" value="Genomic_DNA"/>
</dbReference>
<evidence type="ECO:0000256" key="10">
    <source>
        <dbReference type="ARBA" id="ARBA00022989"/>
    </source>
</evidence>
<evidence type="ECO:0000256" key="8">
    <source>
        <dbReference type="ARBA" id="ARBA00022692"/>
    </source>
</evidence>
<evidence type="ECO:0000256" key="1">
    <source>
        <dbReference type="ARBA" id="ARBA00004651"/>
    </source>
</evidence>
<keyword evidence="10 13" id="KW-1133">Transmembrane helix</keyword>
<feature type="transmembrane region" description="Helical" evidence="13">
    <location>
        <begin position="134"/>
        <end position="158"/>
    </location>
</feature>
<feature type="transmembrane region" description="Helical" evidence="13">
    <location>
        <begin position="101"/>
        <end position="122"/>
    </location>
</feature>
<feature type="transmembrane region" description="Helical" evidence="13">
    <location>
        <begin position="47"/>
        <end position="64"/>
    </location>
</feature>
<dbReference type="GO" id="GO:0005886">
    <property type="term" value="C:plasma membrane"/>
    <property type="evidence" value="ECO:0007669"/>
    <property type="project" value="UniProtKB-SubCell"/>
</dbReference>
<protein>
    <recommendedName>
        <fullName evidence="4">Sugar transporter SWEET1</fullName>
    </recommendedName>
</protein>
<feature type="transmembrane region" description="Helical" evidence="13">
    <location>
        <begin position="170"/>
        <end position="187"/>
    </location>
</feature>
<reference evidence="15" key="2">
    <citation type="submission" date="2022-12" db="EMBL/GenBank/DDBJ databases">
        <authorList>
            <person name="Webb A."/>
        </authorList>
    </citation>
    <scope>NUCLEOTIDE SEQUENCE</scope>
    <source>
        <strain evidence="15">Pf2</strain>
    </source>
</reference>
<keyword evidence="6" id="KW-1003">Cell membrane</keyword>
<dbReference type="GO" id="GO:0000139">
    <property type="term" value="C:Golgi membrane"/>
    <property type="evidence" value="ECO:0007669"/>
    <property type="project" value="UniProtKB-SubCell"/>
</dbReference>
<dbReference type="Pfam" id="PF03083">
    <property type="entry name" value="MtN3_slv"/>
    <property type="match status" value="2"/>
</dbReference>
<organism evidence="15 17">
    <name type="scientific">Peronospora farinosa</name>
    <dbReference type="NCBI Taxonomy" id="134698"/>
    <lineage>
        <taxon>Eukaryota</taxon>
        <taxon>Sar</taxon>
        <taxon>Stramenopiles</taxon>
        <taxon>Oomycota</taxon>
        <taxon>Peronosporomycetes</taxon>
        <taxon>Peronosporales</taxon>
        <taxon>Peronosporaceae</taxon>
        <taxon>Peronospora</taxon>
    </lineage>
</organism>
<accession>A0AAV0TPJ4</accession>
<dbReference type="PANTHER" id="PTHR10791:SF30">
    <property type="entry name" value="SUGAR TRANSPORTER SWEET1"/>
    <property type="match status" value="1"/>
</dbReference>
<dbReference type="InterPro" id="IPR047664">
    <property type="entry name" value="SWEET"/>
</dbReference>
<name>A0AAV0TPJ4_9STRA</name>
<comment type="subcellular location">
    <subcellularLocation>
        <location evidence="1">Cell membrane</location>
        <topology evidence="1">Multi-pass membrane protein</topology>
    </subcellularLocation>
    <subcellularLocation>
        <location evidence="2">Golgi apparatus membrane</location>
        <topology evidence="2">Multi-pass membrane protein</topology>
    </subcellularLocation>
</comment>
<feature type="transmembrane region" description="Helical" evidence="13">
    <location>
        <begin position="6"/>
        <end position="26"/>
    </location>
</feature>
<dbReference type="InterPro" id="IPR004316">
    <property type="entry name" value="SWEET_rpt"/>
</dbReference>
<evidence type="ECO:0000313" key="16">
    <source>
        <dbReference type="Proteomes" id="UP001157938"/>
    </source>
</evidence>
<keyword evidence="9" id="KW-0677">Repeat</keyword>
<evidence type="ECO:0000256" key="2">
    <source>
        <dbReference type="ARBA" id="ARBA00004653"/>
    </source>
</evidence>
<keyword evidence="12 13" id="KW-0472">Membrane</keyword>
<feature type="transmembrane region" description="Helical" evidence="13">
    <location>
        <begin position="70"/>
        <end position="89"/>
    </location>
</feature>
<evidence type="ECO:0000256" key="3">
    <source>
        <dbReference type="ARBA" id="ARBA00007809"/>
    </source>
</evidence>
<keyword evidence="16" id="KW-1185">Reference proteome</keyword>
<keyword evidence="11" id="KW-0333">Golgi apparatus</keyword>
<sequence>MSGHDTALMVARVLTTITTIMLRISLLPDFNRWRKKRNTGDMSVMPCVLLHTNCYALLFYAYAIDEMVPLFATSVLGVLVGGTLAYYFYRWTDYKRATMKIFIASFVVCVAVTIYGTLAIAGRTGQSRDAVKTTLGFITVATTIVLYASPMATIVNVIRTKTASSMPFTMGLVLLFNSFCWGFYGGLLGNAFIMAPNIAGFTLGLVQLSLTFIFPNDTPKDIPVVTCRNAQARSVVLLSPLQDGECDRHLSSVDSREYVAVLSPRQDNV</sequence>
<evidence type="ECO:0000256" key="5">
    <source>
        <dbReference type="ARBA" id="ARBA00022448"/>
    </source>
</evidence>
<dbReference type="GO" id="GO:0051119">
    <property type="term" value="F:sugar transmembrane transporter activity"/>
    <property type="evidence" value="ECO:0007669"/>
    <property type="project" value="InterPro"/>
</dbReference>
<evidence type="ECO:0000256" key="13">
    <source>
        <dbReference type="SAM" id="Phobius"/>
    </source>
</evidence>
<evidence type="ECO:0000256" key="12">
    <source>
        <dbReference type="ARBA" id="ARBA00023136"/>
    </source>
</evidence>
<dbReference type="AlphaFoldDB" id="A0AAV0TPJ4"/>
<evidence type="ECO:0000256" key="9">
    <source>
        <dbReference type="ARBA" id="ARBA00022737"/>
    </source>
</evidence>
<evidence type="ECO:0000313" key="14">
    <source>
        <dbReference type="EMBL" id="CAH0493684.1"/>
    </source>
</evidence>
<dbReference type="Proteomes" id="UP001157938">
    <property type="component" value="Unassembled WGS sequence"/>
</dbReference>
<keyword evidence="5" id="KW-0813">Transport</keyword>
<evidence type="ECO:0000256" key="4">
    <source>
        <dbReference type="ARBA" id="ARBA00021741"/>
    </source>
</evidence>
<comment type="caution">
    <text evidence="15">The sequence shown here is derived from an EMBL/GenBank/DDBJ whole genome shotgun (WGS) entry which is preliminary data.</text>
</comment>
<gene>
    <name evidence="14" type="ORF">PFR001_LOCUS8803</name>
    <name evidence="15" type="ORF">PFR002_LOCUS4726</name>
</gene>
<evidence type="ECO:0000256" key="7">
    <source>
        <dbReference type="ARBA" id="ARBA00022597"/>
    </source>
</evidence>
<keyword evidence="8 13" id="KW-0812">Transmembrane</keyword>
<comment type="similarity">
    <text evidence="3">Belongs to the SWEET sugar transporter family.</text>
</comment>